<dbReference type="EMBL" id="PKFO01000005">
    <property type="protein sequence ID" value="PVH21791.1"/>
    <property type="molecule type" value="Genomic_DNA"/>
</dbReference>
<dbReference type="GeneID" id="37006114"/>
<feature type="compositionally biased region" description="Low complexity" evidence="1">
    <location>
        <begin position="104"/>
        <end position="136"/>
    </location>
</feature>
<proteinExistence type="predicted"/>
<feature type="compositionally biased region" description="Low complexity" evidence="1">
    <location>
        <begin position="150"/>
        <end position="160"/>
    </location>
</feature>
<keyword evidence="2" id="KW-0732">Signal</keyword>
<accession>A0A2V1AY75</accession>
<evidence type="ECO:0000313" key="3">
    <source>
        <dbReference type="EMBL" id="PVH21791.1"/>
    </source>
</evidence>
<dbReference type="Proteomes" id="UP000244309">
    <property type="component" value="Unassembled WGS sequence"/>
</dbReference>
<evidence type="ECO:0000256" key="1">
    <source>
        <dbReference type="SAM" id="MobiDB-lite"/>
    </source>
</evidence>
<dbReference type="AlphaFoldDB" id="A0A2V1AY75"/>
<dbReference type="OrthoDB" id="4092229at2759"/>
<organism evidence="3 4">
    <name type="scientific">Candidozyma haemuli</name>
    <dbReference type="NCBI Taxonomy" id="45357"/>
    <lineage>
        <taxon>Eukaryota</taxon>
        <taxon>Fungi</taxon>
        <taxon>Dikarya</taxon>
        <taxon>Ascomycota</taxon>
        <taxon>Saccharomycotina</taxon>
        <taxon>Pichiomycetes</taxon>
        <taxon>Metschnikowiaceae</taxon>
        <taxon>Candidozyma</taxon>
    </lineage>
</organism>
<sequence>MKFTSVATLAFLTSSAFVGAAPVDEMAGGLALSKRELDALDNDFVENVVRELMNGASEEDLHKRFEITEGQKEFISKIFNLFKKFLSNYFNKDSPSSGAGGSAPTGSAPAGSAPAKTGIDITKTGTPTTTAAPSAAVSEIPGIGSAAPEAPGAATTSKAGAGAGSNVLSNLLKGNN</sequence>
<dbReference type="VEuPathDB" id="FungiDB:CXQ85_000782"/>
<feature type="region of interest" description="Disordered" evidence="1">
    <location>
        <begin position="96"/>
        <end position="176"/>
    </location>
</feature>
<keyword evidence="4" id="KW-1185">Reference proteome</keyword>
<dbReference type="RefSeq" id="XP_025342731.1">
    <property type="nucleotide sequence ID" value="XM_025484516.1"/>
</dbReference>
<gene>
    <name evidence="3" type="ORF">CXQ85_000782</name>
</gene>
<comment type="caution">
    <text evidence="3">The sequence shown here is derived from an EMBL/GenBank/DDBJ whole genome shotgun (WGS) entry which is preliminary data.</text>
</comment>
<protein>
    <submittedName>
        <fullName evidence="3">Uncharacterized protein</fullName>
    </submittedName>
</protein>
<feature type="compositionally biased region" description="Polar residues" evidence="1">
    <location>
        <begin position="166"/>
        <end position="176"/>
    </location>
</feature>
<evidence type="ECO:0000256" key="2">
    <source>
        <dbReference type="SAM" id="SignalP"/>
    </source>
</evidence>
<reference evidence="3 4" key="1">
    <citation type="submission" date="2017-12" db="EMBL/GenBank/DDBJ databases">
        <title>Genome Sequence of a Multidrug-Resistant Candida haemulonii Isolate from a Patient with Chronic Leg Ulcers in Israel.</title>
        <authorList>
            <person name="Chow N.A."/>
            <person name="Gade L."/>
            <person name="Batra D."/>
            <person name="Rowe L.A."/>
            <person name="Ben-Ami R."/>
            <person name="Loparev V.N."/>
            <person name="Litvintseva A.P."/>
        </authorList>
    </citation>
    <scope>NUCLEOTIDE SEQUENCE [LARGE SCALE GENOMIC DNA]</scope>
    <source>
        <strain evidence="3 4">B11899</strain>
    </source>
</reference>
<feature type="signal peptide" evidence="2">
    <location>
        <begin position="1"/>
        <end position="20"/>
    </location>
</feature>
<evidence type="ECO:0000313" key="4">
    <source>
        <dbReference type="Proteomes" id="UP000244309"/>
    </source>
</evidence>
<feature type="chain" id="PRO_5016112967" evidence="2">
    <location>
        <begin position="21"/>
        <end position="176"/>
    </location>
</feature>
<name>A0A2V1AY75_9ASCO</name>